<protein>
    <recommendedName>
        <fullName evidence="2">Tc1-like transposase DDE domain-containing protein</fullName>
    </recommendedName>
</protein>
<accession>A0ABQ8MQ64</accession>
<organism evidence="3 4">
    <name type="scientific">Labeo rohita</name>
    <name type="common">Indian major carp</name>
    <name type="synonym">Cyprinus rohita</name>
    <dbReference type="NCBI Taxonomy" id="84645"/>
    <lineage>
        <taxon>Eukaryota</taxon>
        <taxon>Metazoa</taxon>
        <taxon>Chordata</taxon>
        <taxon>Craniata</taxon>
        <taxon>Vertebrata</taxon>
        <taxon>Euteleostomi</taxon>
        <taxon>Actinopterygii</taxon>
        <taxon>Neopterygii</taxon>
        <taxon>Teleostei</taxon>
        <taxon>Ostariophysi</taxon>
        <taxon>Cypriniformes</taxon>
        <taxon>Cyprinidae</taxon>
        <taxon>Labeoninae</taxon>
        <taxon>Labeonini</taxon>
        <taxon>Labeo</taxon>
    </lineage>
</organism>
<name>A0ABQ8MQ64_LABRO</name>
<feature type="region of interest" description="Disordered" evidence="1">
    <location>
        <begin position="770"/>
        <end position="796"/>
    </location>
</feature>
<reference evidence="3 4" key="1">
    <citation type="submission" date="2022-01" db="EMBL/GenBank/DDBJ databases">
        <title>A high-quality chromosome-level genome assembly of rohu carp, Labeo rohita.</title>
        <authorList>
            <person name="Arick M.A. II"/>
            <person name="Hsu C.-Y."/>
            <person name="Magbanua Z."/>
            <person name="Pechanova O."/>
            <person name="Grover C."/>
            <person name="Miller E."/>
            <person name="Thrash A."/>
            <person name="Ezzel L."/>
            <person name="Alam S."/>
            <person name="Benzie J."/>
            <person name="Hamilton M."/>
            <person name="Karsi A."/>
            <person name="Lawrence M.L."/>
            <person name="Peterson D.G."/>
        </authorList>
    </citation>
    <scope>NUCLEOTIDE SEQUENCE [LARGE SCALE GENOMIC DNA]</scope>
    <source>
        <strain evidence="4">BAU-BD-2019</strain>
        <tissue evidence="3">Blood</tissue>
    </source>
</reference>
<evidence type="ECO:0000313" key="4">
    <source>
        <dbReference type="Proteomes" id="UP000830375"/>
    </source>
</evidence>
<feature type="compositionally biased region" description="Polar residues" evidence="1">
    <location>
        <begin position="770"/>
        <end position="791"/>
    </location>
</feature>
<feature type="compositionally biased region" description="Polar residues" evidence="1">
    <location>
        <begin position="1470"/>
        <end position="1486"/>
    </location>
</feature>
<evidence type="ECO:0000313" key="3">
    <source>
        <dbReference type="EMBL" id="KAI2664988.1"/>
    </source>
</evidence>
<dbReference type="InterPro" id="IPR038717">
    <property type="entry name" value="Tc1-like_DDE_dom"/>
</dbReference>
<keyword evidence="4" id="KW-1185">Reference proteome</keyword>
<dbReference type="Gene3D" id="3.30.420.10">
    <property type="entry name" value="Ribonuclease H-like superfamily/Ribonuclease H"/>
    <property type="match status" value="1"/>
</dbReference>
<dbReference type="PANTHER" id="PTHR35668">
    <property type="entry name" value="PROTEIN SHORTAGE IN CHIASMATA 1 ORTHOLOG"/>
    <property type="match status" value="1"/>
</dbReference>
<dbReference type="Proteomes" id="UP000830375">
    <property type="component" value="Unassembled WGS sequence"/>
</dbReference>
<feature type="region of interest" description="Disordered" evidence="1">
    <location>
        <begin position="1456"/>
        <end position="1507"/>
    </location>
</feature>
<dbReference type="InterPro" id="IPR039991">
    <property type="entry name" value="SHOC1"/>
</dbReference>
<sequence>MNAAKYRDILDENPFQIAQDLRLGRRFTFQQDNAPKHTAKITKEWLHNNSVTVLEWPSKSPDVNPIEHLWRDLKMAVHQRLPSNLTELERICKEEWQRIPKSRCEKLVASFPKRLMAASARRRMMISLLELPVPFQLVSNIYPHNGHLQDNAYRVPWKNKASVCTLPVSGSVMNELKSITHLSDCLERFNVLQIGRGLEEVVPSSNPASQCSISTSEALWLLEGVESNTTRSPWEESFSPCTPNTCCDDLSLPEEVIFSDHLQKFKSHLPPFQTMLQRMDIITVSDPVLNLSGNLLEEVIFRHCASYDAVLEEVTSATFTLSAMEEFKKETVMNEESLMLPVELHVDCFRRQEPNYSLAQVQDFLNVTRVPIEECFPSKDLLKEVIFADKQMAEVEVLQMPESSFAKIIFEEPKSPVTSKPFIPVASRSYAEMELDLLLSPHSHMLCLPDRCISSKHLSAENLSPVYKQHFMPDSDCENMEKAVWMAEKHPQCVARYLLAEPQVTKPLLHSQSLPELLTLLKVEMEKVAEPKDIMDQFQLITSTVILPETIFKNLSIYTEKMSTEDCKTVVRKPHVDETFSPLSIVKIHELLSNRASNAALPLSGRPTAVHRSQSNPLQSAVPTQVNRGTPMKFLIMECMSHQQDSSSVTTTTGDCKAAEIKQHKFSPSEKCSGNSSRRASPSEEQLFISKVVEMPSSLKSSVKDTEVISNIHTLPKQPQQRKENMVSKSSQLSNYLGSRKRNISVVQSHEDLNPLSSFLTLRSMQNCPMPKSQWSSPTSAELSASQNSTGKALPENRKNTVNHISETQHSVIAAETSFPREEKKETISKSVYVQATESQRNAYRELRALALPSLSKLQQLGISALNNRYFSTLSSELTRFLVKQQERMLRTEQNGDIVFNEMALLHILVTMKELVLLTSDLSTATDYLAKAKGSCAQSCLDELLRKFKVLQYLSQKRQRPNPKLLELQDQINTWMNSDTNHNTKQVLVLTANRVNTELLAALNQVLGNSVSQVVPNEEKSKVVSKEVMDRLSCSRCVVVCSHHIGPDFPWQSFSVVFELYSGGHSPFGSVCSERNVNFISFSTAVPESNFSEESTAASYLDTIPFVLLVTDGLLKCLKMQRTLETTYNMVLLERKHPPSSLQLGGTHYDVITVDENTAILIQELGELDMKIGVASERVVMRLTALSLQFSRCWVILHCTENHRALFSRNIYINLVHIYSASVLFGNKKSEKFDVKVLLVCEEEEIAKYIYQISLHTLMNSEKDGPSCLDRDWLSVQPTEAESCLLQFPCINPLVAQLMLRRAPSLQWLLGASFSELQEMFPQILHKVIKLFSDITAQSKVKTATQKSENTSFSNINSQTHPPHTHLPRWAQDPDKHQIELEDMTPPSPFTELIGQPSTKYPAPFHSYNPLTPSQFSRGSTAASFWQPQGEGFIQNPDLAPGRAVPRGSARVPLAPLPTPEVLGGRNTACGFSSRPQGQTHQSSPENDLPNKTGEERKRRGGEDVHSVLPHCKRGKLLCERVPGRNDGQTRLRFF</sequence>
<evidence type="ECO:0000259" key="2">
    <source>
        <dbReference type="Pfam" id="PF13358"/>
    </source>
</evidence>
<dbReference type="Pfam" id="PF17825">
    <property type="entry name" value="DUF5587"/>
    <property type="match status" value="2"/>
</dbReference>
<gene>
    <name evidence="3" type="ORF">H4Q32_003321</name>
</gene>
<dbReference type="Pfam" id="PF13358">
    <property type="entry name" value="DDE_3"/>
    <property type="match status" value="1"/>
</dbReference>
<feature type="domain" description="Tc1-like transposase DDE" evidence="2">
    <location>
        <begin position="31"/>
        <end position="88"/>
    </location>
</feature>
<feature type="region of interest" description="Disordered" evidence="1">
    <location>
        <begin position="1343"/>
        <end position="1371"/>
    </location>
</feature>
<evidence type="ECO:0000256" key="1">
    <source>
        <dbReference type="SAM" id="MobiDB-lite"/>
    </source>
</evidence>
<proteinExistence type="predicted"/>
<dbReference type="PANTHER" id="PTHR35668:SF1">
    <property type="entry name" value="PROTEIN SHORTAGE IN CHIASMATA 1 ORTHOLOG"/>
    <property type="match status" value="1"/>
</dbReference>
<comment type="caution">
    <text evidence="3">The sequence shown here is derived from an EMBL/GenBank/DDBJ whole genome shotgun (WGS) entry which is preliminary data.</text>
</comment>
<feature type="compositionally biased region" description="Polar residues" evidence="1">
    <location>
        <begin position="1343"/>
        <end position="1362"/>
    </location>
</feature>
<feature type="compositionally biased region" description="Basic and acidic residues" evidence="1">
    <location>
        <begin position="1493"/>
        <end position="1506"/>
    </location>
</feature>
<dbReference type="InterPro" id="IPR036397">
    <property type="entry name" value="RNaseH_sf"/>
</dbReference>
<dbReference type="EMBL" id="JACTAM010000005">
    <property type="protein sequence ID" value="KAI2664988.1"/>
    <property type="molecule type" value="Genomic_DNA"/>
</dbReference>